<dbReference type="PRINTS" id="PR00081">
    <property type="entry name" value="GDHRDH"/>
</dbReference>
<organism evidence="4 5">
    <name type="scientific">Anaerosacchariphilus polymeriproducens</name>
    <dbReference type="NCBI Taxonomy" id="1812858"/>
    <lineage>
        <taxon>Bacteria</taxon>
        <taxon>Bacillati</taxon>
        <taxon>Bacillota</taxon>
        <taxon>Clostridia</taxon>
        <taxon>Lachnospirales</taxon>
        <taxon>Lachnospiraceae</taxon>
        <taxon>Anaerosacchariphilus</taxon>
    </lineage>
</organism>
<dbReference type="PRINTS" id="PR00080">
    <property type="entry name" value="SDRFAMILY"/>
</dbReference>
<dbReference type="PANTHER" id="PTHR44196:SF2">
    <property type="entry name" value="SHORT-CHAIN DEHYDROGENASE-RELATED"/>
    <property type="match status" value="1"/>
</dbReference>
<keyword evidence="5" id="KW-1185">Reference proteome</keyword>
<dbReference type="OrthoDB" id="9808814at2"/>
<dbReference type="Pfam" id="PF00106">
    <property type="entry name" value="adh_short"/>
    <property type="match status" value="1"/>
</dbReference>
<dbReference type="RefSeq" id="WP_115481228.1">
    <property type="nucleotide sequence ID" value="NZ_QRCT01000014.1"/>
</dbReference>
<dbReference type="AlphaFoldDB" id="A0A371AX96"/>
<protein>
    <submittedName>
        <fullName evidence="4">SDR family NAD(P)-dependent oxidoreductase</fullName>
    </submittedName>
</protein>
<dbReference type="InterPro" id="IPR036291">
    <property type="entry name" value="NAD(P)-bd_dom_sf"/>
</dbReference>
<accession>A0A371AX96</accession>
<evidence type="ECO:0000256" key="1">
    <source>
        <dbReference type="ARBA" id="ARBA00006484"/>
    </source>
</evidence>
<dbReference type="SUPFAM" id="SSF51735">
    <property type="entry name" value="NAD(P)-binding Rossmann-fold domains"/>
    <property type="match status" value="1"/>
</dbReference>
<comment type="caution">
    <text evidence="4">The sequence shown here is derived from an EMBL/GenBank/DDBJ whole genome shotgun (WGS) entry which is preliminary data.</text>
</comment>
<evidence type="ECO:0000256" key="3">
    <source>
        <dbReference type="RuleBase" id="RU000363"/>
    </source>
</evidence>
<reference evidence="4 5" key="1">
    <citation type="submission" date="2018-07" db="EMBL/GenBank/DDBJ databases">
        <title>Anaerosacharophilus polymeroproducens gen. nov. sp. nov., an anaerobic bacterium isolated from salt field.</title>
        <authorList>
            <person name="Kim W."/>
            <person name="Yang S.-H."/>
            <person name="Oh J."/>
            <person name="Lee J.-H."/>
            <person name="Kwon K.K."/>
        </authorList>
    </citation>
    <scope>NUCLEOTIDE SEQUENCE [LARGE SCALE GENOMIC DNA]</scope>
    <source>
        <strain evidence="4 5">MCWD5</strain>
    </source>
</reference>
<sequence>MKTVLITGTTSGIGYEISKIFAMEGHHVILVSRNPEKLRKQKGELQIYNKNINIIVCDLLREDAVDYILKVLEENHWTVNCLVNNAGFNEAGLFWKTDADKERDMIQLHIHLVTALTKRLLPMMLERRDGKILNIGSTASYFPCATDAVYGATKGYILSFSNALYSELNGMGVTVTTLCPGATQTEFAKKAEIENVPLFQSFVMEPQKVARIGYKAMMRGKRVIVAGGVNKLQVLMAKILPAKVLGEISKAVMHQ</sequence>
<dbReference type="Proteomes" id="UP000255036">
    <property type="component" value="Unassembled WGS sequence"/>
</dbReference>
<dbReference type="Gene3D" id="3.40.50.720">
    <property type="entry name" value="NAD(P)-binding Rossmann-like Domain"/>
    <property type="match status" value="1"/>
</dbReference>
<comment type="similarity">
    <text evidence="1 3">Belongs to the short-chain dehydrogenases/reductases (SDR) family.</text>
</comment>
<name>A0A371AX96_9FIRM</name>
<dbReference type="GO" id="GO:0016020">
    <property type="term" value="C:membrane"/>
    <property type="evidence" value="ECO:0007669"/>
    <property type="project" value="TreeGrafter"/>
</dbReference>
<evidence type="ECO:0000256" key="2">
    <source>
        <dbReference type="ARBA" id="ARBA00023002"/>
    </source>
</evidence>
<proteinExistence type="inferred from homology"/>
<gene>
    <name evidence="4" type="ORF">DWV06_05765</name>
</gene>
<dbReference type="GO" id="GO:0016491">
    <property type="term" value="F:oxidoreductase activity"/>
    <property type="evidence" value="ECO:0007669"/>
    <property type="project" value="UniProtKB-KW"/>
</dbReference>
<dbReference type="PIRSF" id="PIRSF000126">
    <property type="entry name" value="11-beta-HSD1"/>
    <property type="match status" value="1"/>
</dbReference>
<keyword evidence="2" id="KW-0560">Oxidoreductase</keyword>
<evidence type="ECO:0000313" key="4">
    <source>
        <dbReference type="EMBL" id="RDU24204.1"/>
    </source>
</evidence>
<dbReference type="InterPro" id="IPR002347">
    <property type="entry name" value="SDR_fam"/>
</dbReference>
<dbReference type="CDD" id="cd05233">
    <property type="entry name" value="SDR_c"/>
    <property type="match status" value="1"/>
</dbReference>
<dbReference type="EMBL" id="QRCT01000014">
    <property type="protein sequence ID" value="RDU24204.1"/>
    <property type="molecule type" value="Genomic_DNA"/>
</dbReference>
<dbReference type="PANTHER" id="PTHR44196">
    <property type="entry name" value="DEHYDROGENASE/REDUCTASE SDR FAMILY MEMBER 7B"/>
    <property type="match status" value="1"/>
</dbReference>
<evidence type="ECO:0000313" key="5">
    <source>
        <dbReference type="Proteomes" id="UP000255036"/>
    </source>
</evidence>